<dbReference type="PATRIC" id="fig|1872076.5.peg.5839"/>
<dbReference type="InterPro" id="IPR047655">
    <property type="entry name" value="Transpos_IS630-like"/>
</dbReference>
<gene>
    <name evidence="2" type="ORF">SCARUB_04862</name>
</gene>
<feature type="domain" description="Tc1-like transposase DDE" evidence="1">
    <location>
        <begin position="234"/>
        <end position="353"/>
    </location>
</feature>
<dbReference type="SUPFAM" id="SSF53098">
    <property type="entry name" value="Ribonuclease H-like"/>
    <property type="match status" value="1"/>
</dbReference>
<dbReference type="Gene3D" id="3.30.420.10">
    <property type="entry name" value="Ribonuclease H-like superfamily/Ribonuclease H"/>
    <property type="match status" value="1"/>
</dbReference>
<reference evidence="2 3" key="1">
    <citation type="submission" date="2016-07" db="EMBL/GenBank/DDBJ databases">
        <title>Draft genome of Scalindua rubra, obtained from a brine-seawater interface in the Red Sea, sheds light on salt adaptation in anammox bacteria.</title>
        <authorList>
            <person name="Speth D.R."/>
            <person name="Lagkouvardos I."/>
            <person name="Wang Y."/>
            <person name="Qian P.-Y."/>
            <person name="Dutilh B.E."/>
            <person name="Jetten M.S."/>
        </authorList>
    </citation>
    <scope>NUCLEOTIDE SEQUENCE [LARGE SCALE GENOMIC DNA]</scope>
    <source>
        <strain evidence="2">BSI-1</strain>
    </source>
</reference>
<organism evidence="2 3">
    <name type="scientific">Candidatus Scalindua rubra</name>
    <dbReference type="NCBI Taxonomy" id="1872076"/>
    <lineage>
        <taxon>Bacteria</taxon>
        <taxon>Pseudomonadati</taxon>
        <taxon>Planctomycetota</taxon>
        <taxon>Candidatus Brocadiia</taxon>
        <taxon>Candidatus Brocadiales</taxon>
        <taxon>Candidatus Scalinduaceae</taxon>
        <taxon>Candidatus Scalindua</taxon>
    </lineage>
</organism>
<dbReference type="Pfam" id="PF13358">
    <property type="entry name" value="DDE_3"/>
    <property type="match status" value="1"/>
</dbReference>
<dbReference type="InterPro" id="IPR038717">
    <property type="entry name" value="Tc1-like_DDE_dom"/>
</dbReference>
<name>A0A1E3X2Z4_9BACT</name>
<dbReference type="Proteomes" id="UP000094056">
    <property type="component" value="Unassembled WGS sequence"/>
</dbReference>
<evidence type="ECO:0000313" key="3">
    <source>
        <dbReference type="Proteomes" id="UP000094056"/>
    </source>
</evidence>
<dbReference type="NCBIfam" id="NF033545">
    <property type="entry name" value="transpos_IS630"/>
    <property type="match status" value="1"/>
</dbReference>
<dbReference type="InterPro" id="IPR009057">
    <property type="entry name" value="Homeodomain-like_sf"/>
</dbReference>
<evidence type="ECO:0000313" key="2">
    <source>
        <dbReference type="EMBL" id="ODS30033.1"/>
    </source>
</evidence>
<protein>
    <submittedName>
        <fullName evidence="2">Putative transposase</fullName>
    </submittedName>
</protein>
<comment type="caution">
    <text evidence="2">The sequence shown here is derived from an EMBL/GenBank/DDBJ whole genome shotgun (WGS) entry which is preliminary data.</text>
</comment>
<dbReference type="AlphaFoldDB" id="A0A1E3X2Z4"/>
<dbReference type="InterPro" id="IPR036397">
    <property type="entry name" value="RNaseH_sf"/>
</dbReference>
<dbReference type="InterPro" id="IPR012337">
    <property type="entry name" value="RNaseH-like_sf"/>
</dbReference>
<evidence type="ECO:0000259" key="1">
    <source>
        <dbReference type="Pfam" id="PF13358"/>
    </source>
</evidence>
<dbReference type="SUPFAM" id="SSF46689">
    <property type="entry name" value="Homeodomain-like"/>
    <property type="match status" value="1"/>
</dbReference>
<sequence>MPRVSKKPKLHLSTEQLSRLEKITKSRTAPLREVKRAQVLLKKYHEEPITVIQKTTGVSRETIYKYIEKALALGPEEALKDKYHRPKEPIITESAKMWVINIACTKPKDYNYAAELWTQSLLAKHARECAPKEGHACLARAAKATIHRILKEHPVQPHKIRYYLEKRDPEFKRKMEEVLIVYQEVNLQNKQDNLKETPGSRIITVSVDEKPGVQAIKNIAPDLPPLPGKCPQVLRDYEYKRLGTVSILAALDLHTGHVIAQVHDRHRSKEFIELLKELDTYYPTEYTIRIILDNHSAHISKETMRYLSSRPNRFIYVHTPKHGSWLNLVEVLFGKMARTFLKHIRVDSVTELRNRILKGVAEINSSPVVFQWKKFDLTL</sequence>
<proteinExistence type="predicted"/>
<dbReference type="GO" id="GO:0003676">
    <property type="term" value="F:nucleic acid binding"/>
    <property type="evidence" value="ECO:0007669"/>
    <property type="project" value="InterPro"/>
</dbReference>
<accession>A0A1E3X2Z4</accession>
<dbReference type="EMBL" id="MAYW01000300">
    <property type="protein sequence ID" value="ODS30033.1"/>
    <property type="molecule type" value="Genomic_DNA"/>
</dbReference>